<reference evidence="1" key="1">
    <citation type="submission" date="2024-06" db="EMBL/GenBank/DDBJ databases">
        <title>Prevalence and characterization of methicillin-resistant Macrococcus spp. in food producing animals and meat in Switzerland in 2019.</title>
        <authorList>
            <person name="Keller J.E."/>
            <person name="Schwendener S."/>
            <person name="Neuenschwander J."/>
            <person name="Overesch G."/>
            <person name="Perreten V."/>
        </authorList>
    </citation>
    <scope>NUCLEOTIDE SEQUENCE</scope>
    <source>
        <strain evidence="1">19Msa0499</strain>
        <plasmid evidence="1">p19Msa0499_10</plasmid>
    </source>
</reference>
<organism evidence="1">
    <name type="scientific">Macrococcoides caseolyticum</name>
    <dbReference type="NCBI Taxonomy" id="69966"/>
    <lineage>
        <taxon>Bacteria</taxon>
        <taxon>Bacillati</taxon>
        <taxon>Bacillota</taxon>
        <taxon>Bacilli</taxon>
        <taxon>Bacillales</taxon>
        <taxon>Staphylococcaceae</taxon>
        <taxon>Macrococcoides</taxon>
    </lineage>
</organism>
<protein>
    <submittedName>
        <fullName evidence="1">Uncharacterized protein</fullName>
    </submittedName>
</protein>
<gene>
    <name evidence="1" type="ORF">KYI07_11940</name>
</gene>
<name>A0A8F8QVZ8_9STAP</name>
<proteinExistence type="predicted"/>
<evidence type="ECO:0000313" key="1">
    <source>
        <dbReference type="EMBL" id="QYA38911.1"/>
    </source>
</evidence>
<dbReference type="EMBL" id="CP079970">
    <property type="protein sequence ID" value="QYA38911.1"/>
    <property type="molecule type" value="Genomic_DNA"/>
</dbReference>
<accession>A0A8F8QVZ8</accession>
<sequence>MNREERRESKLDKKVERWKEITEIIKNILIILTSLVALIKVLFGWD</sequence>
<dbReference type="AlphaFoldDB" id="A0A8F8QVZ8"/>
<geneLocation type="plasmid" evidence="1">
    <name>p19Msa0499_10</name>
</geneLocation>
<keyword evidence="1" id="KW-0614">Plasmid</keyword>